<feature type="binding site" evidence="8">
    <location>
        <position position="14"/>
    </location>
    <ligand>
        <name>[4Fe-4S] cluster</name>
        <dbReference type="ChEBI" id="CHEBI:49883"/>
        <label>1</label>
    </ligand>
</feature>
<evidence type="ECO:0000259" key="10">
    <source>
        <dbReference type="PROSITE" id="PS51918"/>
    </source>
</evidence>
<dbReference type="PANTHER" id="PTHR43837:SF1">
    <property type="entry name" value="RIBOSOMAL PROTEIN US12 METHYLTHIOTRANSFERASE RIMO"/>
    <property type="match status" value="1"/>
</dbReference>
<dbReference type="RefSeq" id="WP_246085802.1">
    <property type="nucleotide sequence ID" value="NZ_BAAARZ010000060.1"/>
</dbReference>
<dbReference type="Pfam" id="PF18693">
    <property type="entry name" value="TRAM_2"/>
    <property type="match status" value="1"/>
</dbReference>
<dbReference type="InterPro" id="IPR002792">
    <property type="entry name" value="TRAM_dom"/>
</dbReference>
<dbReference type="PANTHER" id="PTHR43837">
    <property type="entry name" value="RIBOSOMAL PROTEIN S12 METHYLTHIOTRANSFERASE RIMO"/>
    <property type="match status" value="1"/>
</dbReference>
<dbReference type="InterPro" id="IPR006638">
    <property type="entry name" value="Elp3/MiaA/NifB-like_rSAM"/>
</dbReference>
<dbReference type="Proteomes" id="UP000320338">
    <property type="component" value="Unassembled WGS sequence"/>
</dbReference>
<evidence type="ECO:0000259" key="9">
    <source>
        <dbReference type="PROSITE" id="PS51449"/>
    </source>
</evidence>
<dbReference type="NCBIfam" id="TIGR00089">
    <property type="entry name" value="MiaB/RimO family radical SAM methylthiotransferase"/>
    <property type="match status" value="1"/>
</dbReference>
<dbReference type="SFLD" id="SFLDF00274">
    <property type="entry name" value="ribosomal_protein_S12_methylth"/>
    <property type="match status" value="1"/>
</dbReference>
<dbReference type="InterPro" id="IPR007197">
    <property type="entry name" value="rSAM"/>
</dbReference>
<dbReference type="PROSITE" id="PS01278">
    <property type="entry name" value="MTTASE_RADICAL"/>
    <property type="match status" value="1"/>
</dbReference>
<dbReference type="GO" id="GO:0051539">
    <property type="term" value="F:4 iron, 4 sulfur cluster binding"/>
    <property type="evidence" value="ECO:0007669"/>
    <property type="project" value="UniProtKB-UniRule"/>
</dbReference>
<dbReference type="InterPro" id="IPR005840">
    <property type="entry name" value="Ribosomal_uS12_MeSTrfase_RimO"/>
</dbReference>
<evidence type="ECO:0000256" key="6">
    <source>
        <dbReference type="ARBA" id="ARBA00023004"/>
    </source>
</evidence>
<dbReference type="PROSITE" id="PS51449">
    <property type="entry name" value="MTTASE_N"/>
    <property type="match status" value="1"/>
</dbReference>
<dbReference type="GO" id="GO:0035599">
    <property type="term" value="F:aspartic acid methylthiotransferase activity"/>
    <property type="evidence" value="ECO:0007669"/>
    <property type="project" value="TreeGrafter"/>
</dbReference>
<feature type="domain" description="MTTase N-terminal" evidence="9">
    <location>
        <begin position="5"/>
        <end position="121"/>
    </location>
</feature>
<accession>A0A4Y3WNH3</accession>
<evidence type="ECO:0000256" key="3">
    <source>
        <dbReference type="ARBA" id="ARBA00022679"/>
    </source>
</evidence>
<evidence type="ECO:0000256" key="7">
    <source>
        <dbReference type="ARBA" id="ARBA00023014"/>
    </source>
</evidence>
<dbReference type="InterPro" id="IPR020612">
    <property type="entry name" value="Methylthiotransferase_CS"/>
</dbReference>
<evidence type="ECO:0000313" key="11">
    <source>
        <dbReference type="EMBL" id="GEC19610.1"/>
    </source>
</evidence>
<dbReference type="GO" id="GO:0005829">
    <property type="term" value="C:cytosol"/>
    <property type="evidence" value="ECO:0007669"/>
    <property type="project" value="TreeGrafter"/>
</dbReference>
<feature type="binding site" evidence="8">
    <location>
        <position position="84"/>
    </location>
    <ligand>
        <name>[4Fe-4S] cluster</name>
        <dbReference type="ChEBI" id="CHEBI:49883"/>
        <label>1</label>
    </ligand>
</feature>
<comment type="similarity">
    <text evidence="8">Belongs to the methylthiotransferase family. RimO subfamily.</text>
</comment>
<keyword evidence="3 8" id="KW-0808">Transferase</keyword>
<evidence type="ECO:0000256" key="8">
    <source>
        <dbReference type="HAMAP-Rule" id="MF_01865"/>
    </source>
</evidence>
<keyword evidence="11" id="KW-0687">Ribonucleoprotein</keyword>
<dbReference type="Gene3D" id="3.40.50.12160">
    <property type="entry name" value="Methylthiotransferase, N-terminal domain"/>
    <property type="match status" value="1"/>
</dbReference>
<keyword evidence="11" id="KW-0689">Ribosomal protein</keyword>
<keyword evidence="6 8" id="KW-0408">Iron</keyword>
<sequence>MSAPRRAALLTLGCARNEVDSEEIAGRLTDSGWELVDADEGADVILVNTCGFVEQAKKDSIDTLLAASESDAVAAGAKVVAVGCLAERYGKELADQLPEADAVLGFDAYPDLADRLGDLLGGHAPAPHVPVDRRTLLPISPVERPAAAAGVEVPGHAWIPRARLTDGPVANLKLASGCDRRCTFCAIPSFRGSFVSRQPDDVVAEAAWLGMEGVRELYLVSENSTSYGKDLPGGTRALVRLLPRLTQVPGIDRVRVSYLQPAEMRPDLIEVIASTPGVAPYFDLSFQHAAPTLLRRMRRFGSRADFLDLIARIRALAPEAGIRSNFIVGFPGETDEEFAELEAFLSQARLDAVGLFGYSDEDGTEALGLDDKVPAEVITARLARLSTLVEELMSQRAEERIGTEVEVLVEVAEDEDFECTGRAAHQAPDVDGECVFERGSGLAVGDLVKAVVVGTEGADLVVSAGERIPRSTLHRAGSGG</sequence>
<keyword evidence="2 8" id="KW-0963">Cytoplasm</keyword>
<dbReference type="SFLD" id="SFLDS00029">
    <property type="entry name" value="Radical_SAM"/>
    <property type="match status" value="1"/>
</dbReference>
<keyword evidence="1 8" id="KW-0004">4Fe-4S</keyword>
<dbReference type="InterPro" id="IPR058240">
    <property type="entry name" value="rSAM_sf"/>
</dbReference>
<protein>
    <recommendedName>
        <fullName evidence="8">Ribosomal protein uS12 methylthiotransferase RimO</fullName>
        <shortName evidence="8">uS12 MTTase</shortName>
        <shortName evidence="8">uS12 methylthiotransferase</shortName>
        <ecNumber evidence="8">2.8.4.4</ecNumber>
    </recommendedName>
    <alternativeName>
        <fullName evidence="8">Ribosomal protein uS12 (aspartate-C(3))-methylthiotransferase</fullName>
    </alternativeName>
    <alternativeName>
        <fullName evidence="8">Ribosome maturation factor RimO</fullName>
    </alternativeName>
</protein>
<evidence type="ECO:0000313" key="12">
    <source>
        <dbReference type="Proteomes" id="UP000320338"/>
    </source>
</evidence>
<dbReference type="EMBL" id="BJNG01000015">
    <property type="protein sequence ID" value="GEC19610.1"/>
    <property type="molecule type" value="Genomic_DNA"/>
</dbReference>
<dbReference type="SFLD" id="SFLDG01082">
    <property type="entry name" value="B12-binding_domain_containing"/>
    <property type="match status" value="1"/>
</dbReference>
<dbReference type="EC" id="2.8.4.4" evidence="8"/>
<evidence type="ECO:0000256" key="5">
    <source>
        <dbReference type="ARBA" id="ARBA00022723"/>
    </source>
</evidence>
<keyword evidence="12" id="KW-1185">Reference proteome</keyword>
<dbReference type="InterPro" id="IPR013848">
    <property type="entry name" value="Methylthiotransferase_N"/>
</dbReference>
<dbReference type="Gene3D" id="2.40.50.140">
    <property type="entry name" value="Nucleic acid-binding proteins"/>
    <property type="match status" value="1"/>
</dbReference>
<dbReference type="InterPro" id="IPR038135">
    <property type="entry name" value="Methylthiotransferase_N_sf"/>
</dbReference>
<dbReference type="Gene3D" id="3.80.30.20">
    <property type="entry name" value="tm_1862 like domain"/>
    <property type="match status" value="1"/>
</dbReference>
<dbReference type="SUPFAM" id="SSF102114">
    <property type="entry name" value="Radical SAM enzymes"/>
    <property type="match status" value="1"/>
</dbReference>
<comment type="catalytic activity">
    <reaction evidence="8">
        <text>L-aspartate(89)-[ribosomal protein uS12]-hydrogen + (sulfur carrier)-SH + AH2 + 2 S-adenosyl-L-methionine = 3-methylsulfanyl-L-aspartate(89)-[ribosomal protein uS12]-hydrogen + (sulfur carrier)-H + 5'-deoxyadenosine + L-methionine + A + S-adenosyl-L-homocysteine + 2 H(+)</text>
        <dbReference type="Rhea" id="RHEA:37087"/>
        <dbReference type="Rhea" id="RHEA-COMP:10460"/>
        <dbReference type="Rhea" id="RHEA-COMP:10461"/>
        <dbReference type="Rhea" id="RHEA-COMP:14737"/>
        <dbReference type="Rhea" id="RHEA-COMP:14739"/>
        <dbReference type="ChEBI" id="CHEBI:13193"/>
        <dbReference type="ChEBI" id="CHEBI:15378"/>
        <dbReference type="ChEBI" id="CHEBI:17319"/>
        <dbReference type="ChEBI" id="CHEBI:17499"/>
        <dbReference type="ChEBI" id="CHEBI:29917"/>
        <dbReference type="ChEBI" id="CHEBI:29961"/>
        <dbReference type="ChEBI" id="CHEBI:57844"/>
        <dbReference type="ChEBI" id="CHEBI:57856"/>
        <dbReference type="ChEBI" id="CHEBI:59789"/>
        <dbReference type="ChEBI" id="CHEBI:64428"/>
        <dbReference type="ChEBI" id="CHEBI:73599"/>
        <dbReference type="EC" id="2.8.4.4"/>
    </reaction>
</comment>
<organism evidence="11 12">
    <name type="scientific">Pseudonocardia hydrocarbonoxydans</name>
    <dbReference type="NCBI Taxonomy" id="76726"/>
    <lineage>
        <taxon>Bacteria</taxon>
        <taxon>Bacillati</taxon>
        <taxon>Actinomycetota</taxon>
        <taxon>Actinomycetes</taxon>
        <taxon>Pseudonocardiales</taxon>
        <taxon>Pseudonocardiaceae</taxon>
        <taxon>Pseudonocardia</taxon>
    </lineage>
</organism>
<dbReference type="GO" id="GO:0035600">
    <property type="term" value="P:tRNA methylthiolation"/>
    <property type="evidence" value="ECO:0007669"/>
    <property type="project" value="UniProtKB-ARBA"/>
</dbReference>
<dbReference type="SFLD" id="SFLDG01061">
    <property type="entry name" value="methylthiotransferase"/>
    <property type="match status" value="1"/>
</dbReference>
<gene>
    <name evidence="8 11" type="primary">rimO</name>
    <name evidence="11" type="ORF">PHY01_18930</name>
</gene>
<keyword evidence="4 8" id="KW-0949">S-adenosyl-L-methionine</keyword>
<keyword evidence="5 8" id="KW-0479">Metal-binding</keyword>
<feature type="domain" description="Radical SAM core" evidence="10">
    <location>
        <begin position="164"/>
        <end position="396"/>
    </location>
</feature>
<dbReference type="InterPro" id="IPR012340">
    <property type="entry name" value="NA-bd_OB-fold"/>
</dbReference>
<evidence type="ECO:0000256" key="1">
    <source>
        <dbReference type="ARBA" id="ARBA00022485"/>
    </source>
</evidence>
<dbReference type="FunFam" id="3.80.30.20:FF:000001">
    <property type="entry name" value="tRNA-2-methylthio-N(6)-dimethylallyladenosine synthase 2"/>
    <property type="match status" value="1"/>
</dbReference>
<evidence type="ECO:0000256" key="2">
    <source>
        <dbReference type="ARBA" id="ARBA00022490"/>
    </source>
</evidence>
<dbReference type="SMART" id="SM00729">
    <property type="entry name" value="Elp3"/>
    <property type="match status" value="1"/>
</dbReference>
<comment type="function">
    <text evidence="8">Catalyzes the methylthiolation of an aspartic acid residue of ribosomal protein uS12.</text>
</comment>
<keyword evidence="7 8" id="KW-0411">Iron-sulfur</keyword>
<dbReference type="GO" id="GO:0103039">
    <property type="term" value="F:protein methylthiotransferase activity"/>
    <property type="evidence" value="ECO:0007669"/>
    <property type="project" value="UniProtKB-EC"/>
</dbReference>
<dbReference type="CDD" id="cd01335">
    <property type="entry name" value="Radical_SAM"/>
    <property type="match status" value="1"/>
</dbReference>
<dbReference type="Pfam" id="PF00919">
    <property type="entry name" value="UPF0004"/>
    <property type="match status" value="1"/>
</dbReference>
<comment type="caution">
    <text evidence="11">The sequence shown here is derived from an EMBL/GenBank/DDBJ whole genome shotgun (WGS) entry which is preliminary data.</text>
</comment>
<dbReference type="NCBIfam" id="TIGR01125">
    <property type="entry name" value="30S ribosomal protein S12 methylthiotransferase RimO"/>
    <property type="match status" value="1"/>
</dbReference>
<evidence type="ECO:0000256" key="4">
    <source>
        <dbReference type="ARBA" id="ARBA00022691"/>
    </source>
</evidence>
<reference evidence="11 12" key="1">
    <citation type="submission" date="2019-06" db="EMBL/GenBank/DDBJ databases">
        <title>Whole genome shotgun sequence of Pseudonocardia hydrocarbonoxydans NBRC 14498.</title>
        <authorList>
            <person name="Hosoyama A."/>
            <person name="Uohara A."/>
            <person name="Ohji S."/>
            <person name="Ichikawa N."/>
        </authorList>
    </citation>
    <scope>NUCLEOTIDE SEQUENCE [LARGE SCALE GENOMIC DNA]</scope>
    <source>
        <strain evidence="11 12">NBRC 14498</strain>
    </source>
</reference>
<feature type="binding site" evidence="8">
    <location>
        <position position="185"/>
    </location>
    <ligand>
        <name>[4Fe-4S] cluster</name>
        <dbReference type="ChEBI" id="CHEBI:49883"/>
        <label>2</label>
        <note>4Fe-4S-S-AdoMet</note>
    </ligand>
</feature>
<proteinExistence type="inferred from homology"/>
<dbReference type="GO" id="GO:0005840">
    <property type="term" value="C:ribosome"/>
    <property type="evidence" value="ECO:0007669"/>
    <property type="project" value="UniProtKB-KW"/>
</dbReference>
<dbReference type="AlphaFoldDB" id="A0A4Y3WNH3"/>
<dbReference type="InterPro" id="IPR023404">
    <property type="entry name" value="rSAM_horseshoe"/>
</dbReference>
<dbReference type="PROSITE" id="PS51918">
    <property type="entry name" value="RADICAL_SAM"/>
    <property type="match status" value="1"/>
</dbReference>
<name>A0A4Y3WNH3_9PSEU</name>
<feature type="binding site" evidence="8">
    <location>
        <position position="178"/>
    </location>
    <ligand>
        <name>[4Fe-4S] cluster</name>
        <dbReference type="ChEBI" id="CHEBI:49883"/>
        <label>2</label>
        <note>4Fe-4S-S-AdoMet</note>
    </ligand>
</feature>
<comment type="subcellular location">
    <subcellularLocation>
        <location evidence="8">Cytoplasm</location>
    </subcellularLocation>
</comment>
<comment type="cofactor">
    <cofactor evidence="8">
        <name>[4Fe-4S] cluster</name>
        <dbReference type="ChEBI" id="CHEBI:49883"/>
    </cofactor>
    <text evidence="8">Binds 2 [4Fe-4S] clusters. One cluster is coordinated with 3 cysteines and an exchangeable S-adenosyl-L-methionine.</text>
</comment>
<feature type="binding site" evidence="8">
    <location>
        <position position="50"/>
    </location>
    <ligand>
        <name>[4Fe-4S] cluster</name>
        <dbReference type="ChEBI" id="CHEBI:49883"/>
        <label>1</label>
    </ligand>
</feature>
<dbReference type="Pfam" id="PF04055">
    <property type="entry name" value="Radical_SAM"/>
    <property type="match status" value="1"/>
</dbReference>
<dbReference type="InterPro" id="IPR005839">
    <property type="entry name" value="Methylthiotransferase"/>
</dbReference>
<dbReference type="GO" id="GO:0046872">
    <property type="term" value="F:metal ion binding"/>
    <property type="evidence" value="ECO:0007669"/>
    <property type="project" value="UniProtKB-KW"/>
</dbReference>
<dbReference type="HAMAP" id="MF_01865">
    <property type="entry name" value="MTTase_RimO"/>
    <property type="match status" value="1"/>
</dbReference>
<feature type="binding site" evidence="8">
    <location>
        <position position="182"/>
    </location>
    <ligand>
        <name>[4Fe-4S] cluster</name>
        <dbReference type="ChEBI" id="CHEBI:49883"/>
        <label>2</label>
        <note>4Fe-4S-S-AdoMet</note>
    </ligand>
</feature>